<dbReference type="SUPFAM" id="SSF53067">
    <property type="entry name" value="Actin-like ATPase domain"/>
    <property type="match status" value="1"/>
</dbReference>
<dbReference type="EMBL" id="CP107941">
    <property type="protein sequence ID" value="WUI84279.1"/>
    <property type="molecule type" value="Genomic_DNA"/>
</dbReference>
<dbReference type="InterPro" id="IPR000600">
    <property type="entry name" value="ROK"/>
</dbReference>
<proteinExistence type="inferred from homology"/>
<dbReference type="InterPro" id="IPR000835">
    <property type="entry name" value="HTH_MarR-typ"/>
</dbReference>
<sequence>MTRAVPAPPSGTPGNERLVLAALRGGAVLSRTELSATTGLPKTTVTGIANRLLQRGMVVEHTADTGRRHRSRGRPASGLALADPGGLVAALCFSHTTIRAAAVGWDGTFAAHRQRDIGGDRDQQRVLDRGLRLLEEAFAEAGSTPEQADFAVIGVPAAFERGVGAAFGRMPDAAREAVPELAKVFGWFRSDPQPMVTERLGIPTAAENYANLAALGEATAGAGRGLDDLIYIKLVEGVGAGLILGGRLHRGARGLAGELAHVQVLPNGRWCLCGSRGCLAVTYGDFVETIGSTYPQPLTVADIRELAAAGEVGTRRILADLGRGFGRVLADVCVLLSPEAIIVDGALGAAAEPFVAGMREAMDQRMPSVMAESVQLLTGELGERAELLGAVALARAGQLPAATVSR</sequence>
<dbReference type="InterPro" id="IPR036390">
    <property type="entry name" value="WH_DNA-bd_sf"/>
</dbReference>
<dbReference type="SUPFAM" id="SSF46785">
    <property type="entry name" value="Winged helix' DNA-binding domain"/>
    <property type="match status" value="1"/>
</dbReference>
<dbReference type="Gene3D" id="3.30.420.40">
    <property type="match status" value="2"/>
</dbReference>
<dbReference type="PANTHER" id="PTHR18964:SF173">
    <property type="entry name" value="GLUCOKINASE"/>
    <property type="match status" value="1"/>
</dbReference>
<gene>
    <name evidence="3" type="ORF">OG375_08150</name>
</gene>
<dbReference type="InterPro" id="IPR043129">
    <property type="entry name" value="ATPase_NBD"/>
</dbReference>
<organism evidence="3 4">
    <name type="scientific">Micromonospora zamorensis</name>
    <dbReference type="NCBI Taxonomy" id="709883"/>
    <lineage>
        <taxon>Bacteria</taxon>
        <taxon>Bacillati</taxon>
        <taxon>Actinomycetota</taxon>
        <taxon>Actinomycetes</taxon>
        <taxon>Micromonosporales</taxon>
        <taxon>Micromonosporaceae</taxon>
        <taxon>Micromonospora</taxon>
    </lineage>
</organism>
<dbReference type="InterPro" id="IPR036388">
    <property type="entry name" value="WH-like_DNA-bd_sf"/>
</dbReference>
<comment type="similarity">
    <text evidence="1">Belongs to the ROK (NagC/XylR) family.</text>
</comment>
<keyword evidence="4" id="KW-1185">Reference proteome</keyword>
<evidence type="ECO:0000313" key="3">
    <source>
        <dbReference type="EMBL" id="WUI84279.1"/>
    </source>
</evidence>
<dbReference type="Pfam" id="PF00480">
    <property type="entry name" value="ROK"/>
    <property type="match status" value="1"/>
</dbReference>
<reference evidence="3 4" key="1">
    <citation type="submission" date="2022-10" db="EMBL/GenBank/DDBJ databases">
        <title>The complete genomes of actinobacterial strains from the NBC collection.</title>
        <authorList>
            <person name="Joergensen T.S."/>
            <person name="Alvarez Arevalo M."/>
            <person name="Sterndorff E.B."/>
            <person name="Faurdal D."/>
            <person name="Vuksanovic O."/>
            <person name="Mourched A.-S."/>
            <person name="Charusanti P."/>
            <person name="Shaw S."/>
            <person name="Blin K."/>
            <person name="Weber T."/>
        </authorList>
    </citation>
    <scope>NUCLEOTIDE SEQUENCE [LARGE SCALE GENOMIC DNA]</scope>
    <source>
        <strain evidence="3 4">NBC_00396</strain>
    </source>
</reference>
<dbReference type="Pfam" id="PF12802">
    <property type="entry name" value="MarR_2"/>
    <property type="match status" value="1"/>
</dbReference>
<dbReference type="PANTHER" id="PTHR18964">
    <property type="entry name" value="ROK (REPRESSOR, ORF, KINASE) FAMILY"/>
    <property type="match status" value="1"/>
</dbReference>
<dbReference type="Gene3D" id="1.10.10.10">
    <property type="entry name" value="Winged helix-like DNA-binding domain superfamily/Winged helix DNA-binding domain"/>
    <property type="match status" value="1"/>
</dbReference>
<name>A0ABZ1PJH1_9ACTN</name>
<evidence type="ECO:0000313" key="4">
    <source>
        <dbReference type="Proteomes" id="UP001346877"/>
    </source>
</evidence>
<accession>A0ABZ1PJH1</accession>
<dbReference type="RefSeq" id="WP_328374227.1">
    <property type="nucleotide sequence ID" value="NZ_CP107936.1"/>
</dbReference>
<evidence type="ECO:0000256" key="1">
    <source>
        <dbReference type="ARBA" id="ARBA00006479"/>
    </source>
</evidence>
<dbReference type="Proteomes" id="UP001346877">
    <property type="component" value="Chromosome"/>
</dbReference>
<evidence type="ECO:0000259" key="2">
    <source>
        <dbReference type="Pfam" id="PF12802"/>
    </source>
</evidence>
<protein>
    <submittedName>
        <fullName evidence="3">ROK family transcriptional regulator</fullName>
    </submittedName>
</protein>
<feature type="domain" description="HTH marR-type" evidence="2">
    <location>
        <begin position="11"/>
        <end position="68"/>
    </location>
</feature>